<keyword evidence="1" id="KW-0812">Transmembrane</keyword>
<dbReference type="EMBL" id="JBHSIU010000091">
    <property type="protein sequence ID" value="MFC5006090.1"/>
    <property type="molecule type" value="Genomic_DNA"/>
</dbReference>
<evidence type="ECO:0000313" key="2">
    <source>
        <dbReference type="EMBL" id="MFC5006090.1"/>
    </source>
</evidence>
<gene>
    <name evidence="2" type="ORF">ACFPIJ_50765</name>
</gene>
<keyword evidence="1" id="KW-0472">Membrane</keyword>
<evidence type="ECO:0000313" key="3">
    <source>
        <dbReference type="Proteomes" id="UP001595912"/>
    </source>
</evidence>
<reference evidence="3" key="1">
    <citation type="journal article" date="2019" name="Int. J. Syst. Evol. Microbiol.">
        <title>The Global Catalogue of Microorganisms (GCM) 10K type strain sequencing project: providing services to taxonomists for standard genome sequencing and annotation.</title>
        <authorList>
            <consortium name="The Broad Institute Genomics Platform"/>
            <consortium name="The Broad Institute Genome Sequencing Center for Infectious Disease"/>
            <person name="Wu L."/>
            <person name="Ma J."/>
        </authorList>
    </citation>
    <scope>NUCLEOTIDE SEQUENCE [LARGE SCALE GENOMIC DNA]</scope>
    <source>
        <strain evidence="3">CGMCC 4.7152</strain>
    </source>
</reference>
<feature type="transmembrane region" description="Helical" evidence="1">
    <location>
        <begin position="77"/>
        <end position="99"/>
    </location>
</feature>
<organism evidence="2 3">
    <name type="scientific">Dactylosporangium cerinum</name>
    <dbReference type="NCBI Taxonomy" id="1434730"/>
    <lineage>
        <taxon>Bacteria</taxon>
        <taxon>Bacillati</taxon>
        <taxon>Actinomycetota</taxon>
        <taxon>Actinomycetes</taxon>
        <taxon>Micromonosporales</taxon>
        <taxon>Micromonosporaceae</taxon>
        <taxon>Dactylosporangium</taxon>
    </lineage>
</organism>
<feature type="transmembrane region" description="Helical" evidence="1">
    <location>
        <begin position="105"/>
        <end position="125"/>
    </location>
</feature>
<evidence type="ECO:0008006" key="4">
    <source>
        <dbReference type="Google" id="ProtNLM"/>
    </source>
</evidence>
<name>A0ABV9WBM0_9ACTN</name>
<proteinExistence type="predicted"/>
<accession>A0ABV9WBM0</accession>
<sequence length="191" mass="19563">MAGHQLIDAAVTDLARHLPADVVDELADGLTETYLRHLSTGLDPDAAAGAAIAEFGEPHVVIAAFVRQSPGRRAAQALVASGPAVGGCWAVAMITGHAWNWPVPAPVRLALGLGFLTVVTALALAATARHSYRRTRIAGAAGLGLMTLDATVLVGAAVLALTFTWPLAIATAASLTRLVLTARAVPRLLTG</sequence>
<protein>
    <recommendedName>
        <fullName evidence="4">Integral membrane protein</fullName>
    </recommendedName>
</protein>
<evidence type="ECO:0000256" key="1">
    <source>
        <dbReference type="SAM" id="Phobius"/>
    </source>
</evidence>
<dbReference type="Proteomes" id="UP001595912">
    <property type="component" value="Unassembled WGS sequence"/>
</dbReference>
<keyword evidence="3" id="KW-1185">Reference proteome</keyword>
<keyword evidence="1" id="KW-1133">Transmembrane helix</keyword>
<comment type="caution">
    <text evidence="2">The sequence shown here is derived from an EMBL/GenBank/DDBJ whole genome shotgun (WGS) entry which is preliminary data.</text>
</comment>
<dbReference type="RefSeq" id="WP_380126690.1">
    <property type="nucleotide sequence ID" value="NZ_JBHSIU010000091.1"/>
</dbReference>
<feature type="transmembrane region" description="Helical" evidence="1">
    <location>
        <begin position="137"/>
        <end position="161"/>
    </location>
</feature>